<evidence type="ECO:0000256" key="5">
    <source>
        <dbReference type="SAM" id="Phobius"/>
    </source>
</evidence>
<keyword evidence="7" id="KW-0547">Nucleotide-binding</keyword>
<keyword evidence="8" id="KW-1185">Reference proteome</keyword>
<sequence>MSTFKQILRAVHFSFSLVWQHNRPYLFLAAGIRIILGFLPLLHVWLTQELINSAVHFIQTKAAFSNVIILLLLQIFVMFIQYAIGIWTEVIDRKMDNIVGMVCKERVLARVNELSYLTFENPEFYNMFDRAVDSRYMIGELTKSTLSFASSLITIFSLIGYLVQIHWLLTAILFLGTIPVLVIDMRFGNRRYKLARSLTALTRKEFYLTHLLSWRHNIKEVRLYQLNDYLLNEWRQVFKQDADSKLKLLIKQNKWNLLARAFLIATYAAAGLFTISLIRSGQIIIGQLVSVMQSLQNVQDRLTSITRMLAQFYENSFYIHDTVQFLHFAEEPQTCERHRSPIERIERIEVNGLTFTYPERDKAAIQDIRFTIRPGKKIAIVGENGSGKTTLIKSWDDGPVRSPVIPTLDQWYPQRPSRHIFLPRSDCRLIPGFQPLQSYCPGKYRLWAHQ</sequence>
<evidence type="ECO:0000313" key="7">
    <source>
        <dbReference type="EMBL" id="MFC7441734.1"/>
    </source>
</evidence>
<dbReference type="PANTHER" id="PTHR24221:SF646">
    <property type="entry name" value="HAEMOLYSIN SECRETION ATP-BINDING PROTEIN"/>
    <property type="match status" value="1"/>
</dbReference>
<keyword evidence="3 5" id="KW-1133">Transmembrane helix</keyword>
<feature type="transmembrane region" description="Helical" evidence="5">
    <location>
        <begin position="145"/>
        <end position="163"/>
    </location>
</feature>
<feature type="transmembrane region" description="Helical" evidence="5">
    <location>
        <begin position="257"/>
        <end position="278"/>
    </location>
</feature>
<keyword evidence="7" id="KW-0067">ATP-binding</keyword>
<dbReference type="InterPro" id="IPR003439">
    <property type="entry name" value="ABC_transporter-like_ATP-bd"/>
</dbReference>
<feature type="transmembrane region" description="Helical" evidence="5">
    <location>
        <begin position="25"/>
        <end position="46"/>
    </location>
</feature>
<evidence type="ECO:0000313" key="8">
    <source>
        <dbReference type="Proteomes" id="UP001596500"/>
    </source>
</evidence>
<dbReference type="Gene3D" id="1.20.1560.10">
    <property type="entry name" value="ABC transporter type 1, transmembrane domain"/>
    <property type="match status" value="1"/>
</dbReference>
<evidence type="ECO:0000256" key="4">
    <source>
        <dbReference type="ARBA" id="ARBA00023136"/>
    </source>
</evidence>
<dbReference type="EMBL" id="JBHTBW010000033">
    <property type="protein sequence ID" value="MFC7441734.1"/>
    <property type="molecule type" value="Genomic_DNA"/>
</dbReference>
<proteinExistence type="predicted"/>
<feature type="transmembrane region" description="Helical" evidence="5">
    <location>
        <begin position="66"/>
        <end position="87"/>
    </location>
</feature>
<comment type="caution">
    <text evidence="7">The sequence shown here is derived from an EMBL/GenBank/DDBJ whole genome shotgun (WGS) entry which is preliminary data.</text>
</comment>
<dbReference type="RefSeq" id="WP_379865146.1">
    <property type="nucleotide sequence ID" value="NZ_JBHTBW010000033.1"/>
</dbReference>
<reference evidence="8" key="1">
    <citation type="journal article" date="2019" name="Int. J. Syst. Evol. Microbiol.">
        <title>The Global Catalogue of Microorganisms (GCM) 10K type strain sequencing project: providing services to taxonomists for standard genome sequencing and annotation.</title>
        <authorList>
            <consortium name="The Broad Institute Genomics Platform"/>
            <consortium name="The Broad Institute Genome Sequencing Center for Infectious Disease"/>
            <person name="Wu L."/>
            <person name="Ma J."/>
        </authorList>
    </citation>
    <scope>NUCLEOTIDE SEQUENCE [LARGE SCALE GENOMIC DNA]</scope>
    <source>
        <strain evidence="8">CGMCC 1.12942</strain>
    </source>
</reference>
<gene>
    <name evidence="7" type="ORF">ACFQNG_11485</name>
</gene>
<keyword evidence="4 5" id="KW-0472">Membrane</keyword>
<evidence type="ECO:0000256" key="2">
    <source>
        <dbReference type="ARBA" id="ARBA00022692"/>
    </source>
</evidence>
<dbReference type="Pfam" id="PF00664">
    <property type="entry name" value="ABC_membrane"/>
    <property type="match status" value="1"/>
</dbReference>
<dbReference type="InterPro" id="IPR036640">
    <property type="entry name" value="ABC1_TM_sf"/>
</dbReference>
<dbReference type="InterPro" id="IPR039421">
    <property type="entry name" value="Type_1_exporter"/>
</dbReference>
<dbReference type="Gene3D" id="3.40.50.300">
    <property type="entry name" value="P-loop containing nucleotide triphosphate hydrolases"/>
    <property type="match status" value="1"/>
</dbReference>
<accession>A0ABW2RL80</accession>
<name>A0ABW2RL80_9BACL</name>
<dbReference type="SUPFAM" id="SSF52540">
    <property type="entry name" value="P-loop containing nucleoside triphosphate hydrolases"/>
    <property type="match status" value="1"/>
</dbReference>
<evidence type="ECO:0000256" key="3">
    <source>
        <dbReference type="ARBA" id="ARBA00022989"/>
    </source>
</evidence>
<evidence type="ECO:0000256" key="1">
    <source>
        <dbReference type="ARBA" id="ARBA00004651"/>
    </source>
</evidence>
<evidence type="ECO:0000259" key="6">
    <source>
        <dbReference type="PROSITE" id="PS50929"/>
    </source>
</evidence>
<keyword evidence="2 5" id="KW-0812">Transmembrane</keyword>
<dbReference type="Proteomes" id="UP001596500">
    <property type="component" value="Unassembled WGS sequence"/>
</dbReference>
<protein>
    <submittedName>
        <fullName evidence="7">ATP-binding cassette domain-containing protein</fullName>
    </submittedName>
</protein>
<dbReference type="GO" id="GO:0005524">
    <property type="term" value="F:ATP binding"/>
    <property type="evidence" value="ECO:0007669"/>
    <property type="project" value="UniProtKB-KW"/>
</dbReference>
<dbReference type="Pfam" id="PF00005">
    <property type="entry name" value="ABC_tran"/>
    <property type="match status" value="1"/>
</dbReference>
<dbReference type="InterPro" id="IPR027417">
    <property type="entry name" value="P-loop_NTPase"/>
</dbReference>
<dbReference type="PANTHER" id="PTHR24221">
    <property type="entry name" value="ATP-BINDING CASSETTE SUB-FAMILY B"/>
    <property type="match status" value="1"/>
</dbReference>
<dbReference type="SUPFAM" id="SSF90123">
    <property type="entry name" value="ABC transporter transmembrane region"/>
    <property type="match status" value="1"/>
</dbReference>
<dbReference type="InterPro" id="IPR011527">
    <property type="entry name" value="ABC1_TM_dom"/>
</dbReference>
<comment type="subcellular location">
    <subcellularLocation>
        <location evidence="1">Cell membrane</location>
        <topology evidence="1">Multi-pass membrane protein</topology>
    </subcellularLocation>
</comment>
<dbReference type="PROSITE" id="PS50929">
    <property type="entry name" value="ABC_TM1F"/>
    <property type="match status" value="1"/>
</dbReference>
<organism evidence="7 8">
    <name type="scientific">Laceyella putida</name>
    <dbReference type="NCBI Taxonomy" id="110101"/>
    <lineage>
        <taxon>Bacteria</taxon>
        <taxon>Bacillati</taxon>
        <taxon>Bacillota</taxon>
        <taxon>Bacilli</taxon>
        <taxon>Bacillales</taxon>
        <taxon>Thermoactinomycetaceae</taxon>
        <taxon>Laceyella</taxon>
    </lineage>
</organism>
<feature type="transmembrane region" description="Helical" evidence="5">
    <location>
        <begin position="169"/>
        <end position="187"/>
    </location>
</feature>
<feature type="domain" description="ABC transmembrane type-1" evidence="6">
    <location>
        <begin position="27"/>
        <end position="314"/>
    </location>
</feature>